<comment type="caution">
    <text evidence="3">The sequence shown here is derived from an EMBL/GenBank/DDBJ whole genome shotgun (WGS) entry which is preliminary data.</text>
</comment>
<evidence type="ECO:0000259" key="2">
    <source>
        <dbReference type="PROSITE" id="PS00028"/>
    </source>
</evidence>
<feature type="region of interest" description="Disordered" evidence="1">
    <location>
        <begin position="411"/>
        <end position="572"/>
    </location>
</feature>
<evidence type="ECO:0000256" key="1">
    <source>
        <dbReference type="SAM" id="MobiDB-lite"/>
    </source>
</evidence>
<evidence type="ECO:0000313" key="3">
    <source>
        <dbReference type="EMBL" id="CAG8475698.1"/>
    </source>
</evidence>
<dbReference type="PANTHER" id="PTHR22938:SF0">
    <property type="entry name" value="E3 UBIQUITIN-PROTEIN LIGASE ZNF598"/>
    <property type="match status" value="1"/>
</dbReference>
<feature type="compositionally biased region" description="Polar residues" evidence="1">
    <location>
        <begin position="411"/>
        <end position="442"/>
    </location>
</feature>
<dbReference type="InterPro" id="IPR013087">
    <property type="entry name" value="Znf_C2H2_type"/>
</dbReference>
<dbReference type="PANTHER" id="PTHR22938">
    <property type="entry name" value="ZINC FINGER PROTEIN 598"/>
    <property type="match status" value="1"/>
</dbReference>
<dbReference type="PROSITE" id="PS00028">
    <property type="entry name" value="ZINC_FINGER_C2H2_1"/>
    <property type="match status" value="1"/>
</dbReference>
<proteinExistence type="predicted"/>
<dbReference type="InterPro" id="IPR044288">
    <property type="entry name" value="ZNF598/HEL2"/>
</dbReference>
<organism evidence="3 4">
    <name type="scientific">Paraglomus occultum</name>
    <dbReference type="NCBI Taxonomy" id="144539"/>
    <lineage>
        <taxon>Eukaryota</taxon>
        <taxon>Fungi</taxon>
        <taxon>Fungi incertae sedis</taxon>
        <taxon>Mucoromycota</taxon>
        <taxon>Glomeromycotina</taxon>
        <taxon>Glomeromycetes</taxon>
        <taxon>Paraglomerales</taxon>
        <taxon>Paraglomeraceae</taxon>
        <taxon>Paraglomus</taxon>
    </lineage>
</organism>
<dbReference type="Proteomes" id="UP000789572">
    <property type="component" value="Unassembled WGS sequence"/>
</dbReference>
<dbReference type="OrthoDB" id="3838338at2759"/>
<dbReference type="GO" id="GO:0016567">
    <property type="term" value="P:protein ubiquitination"/>
    <property type="evidence" value="ECO:0007669"/>
    <property type="project" value="TreeGrafter"/>
</dbReference>
<feature type="domain" description="C2H2-type" evidence="2">
    <location>
        <begin position="230"/>
        <end position="251"/>
    </location>
</feature>
<feature type="region of interest" description="Disordered" evidence="1">
    <location>
        <begin position="1"/>
        <end position="91"/>
    </location>
</feature>
<gene>
    <name evidence="3" type="ORF">POCULU_LOCUS1275</name>
</gene>
<feature type="compositionally biased region" description="Polar residues" evidence="1">
    <location>
        <begin position="450"/>
        <end position="483"/>
    </location>
</feature>
<dbReference type="EMBL" id="CAJVPJ010000091">
    <property type="protein sequence ID" value="CAG8475698.1"/>
    <property type="molecule type" value="Genomic_DNA"/>
</dbReference>
<evidence type="ECO:0000313" key="4">
    <source>
        <dbReference type="Proteomes" id="UP000789572"/>
    </source>
</evidence>
<dbReference type="GO" id="GO:0061630">
    <property type="term" value="F:ubiquitin protein ligase activity"/>
    <property type="evidence" value="ECO:0007669"/>
    <property type="project" value="InterPro"/>
</dbReference>
<dbReference type="GO" id="GO:0072344">
    <property type="term" value="P:rescue of stalled ribosome"/>
    <property type="evidence" value="ECO:0007669"/>
    <property type="project" value="InterPro"/>
</dbReference>
<dbReference type="SMART" id="SM00355">
    <property type="entry name" value="ZnF_C2H2"/>
    <property type="match status" value="4"/>
</dbReference>
<feature type="compositionally biased region" description="Polar residues" evidence="1">
    <location>
        <begin position="543"/>
        <end position="556"/>
    </location>
</feature>
<accession>A0A9N8Z9Z3</accession>
<reference evidence="3" key="1">
    <citation type="submission" date="2021-06" db="EMBL/GenBank/DDBJ databases">
        <authorList>
            <person name="Kallberg Y."/>
            <person name="Tangrot J."/>
            <person name="Rosling A."/>
        </authorList>
    </citation>
    <scope>NUCLEOTIDE SEQUENCE</scope>
    <source>
        <strain evidence="3">IA702</strain>
    </source>
</reference>
<dbReference type="InterPro" id="IPR056437">
    <property type="entry name" value="Znf-C2H2_ZNF598/HEL2"/>
</dbReference>
<feature type="compositionally biased region" description="Polar residues" evidence="1">
    <location>
        <begin position="1"/>
        <end position="24"/>
    </location>
</feature>
<feature type="compositionally biased region" description="Basic and acidic residues" evidence="1">
    <location>
        <begin position="70"/>
        <end position="91"/>
    </location>
</feature>
<feature type="region of interest" description="Disordered" evidence="1">
    <location>
        <begin position="341"/>
        <end position="398"/>
    </location>
</feature>
<feature type="compositionally biased region" description="Basic and acidic residues" evidence="1">
    <location>
        <begin position="49"/>
        <end position="59"/>
    </location>
</feature>
<dbReference type="Pfam" id="PF23230">
    <property type="entry name" value="zf-C2H2_13"/>
    <property type="match status" value="1"/>
</dbReference>
<dbReference type="AlphaFoldDB" id="A0A9N8Z9Z3"/>
<sequence length="572" mass="64001">MSTDSTEVIDQQAVEGTSGPTNDQTFRRNGRRGKGGHRGRQPQRANGRGNRELESENSARLDQAPAEPANEPRPKSKGNENEGSEGEKKENANECHICAERIVYYAVEQQAVIITSDPEKPYQDYKFADLPYTDHKLKLSFENKEMYDETEKLLRFNCPSPNCDAECCDGWQALKKHVKKVHNMSMCDICVSNKKAFAHEHTLYTTRQLERHCRVGDQNVVSGFKGHPKCEFCEIAFYDSDQLYVHCRDRHEECHICVRNGIRHAYYENYDLLEQHYKKEHYLCLDKECLARKFVVFATDIDLKAHEIDVHGSSISGQKAKFESRRIEINYIYDDQLARARGRHRDRERQQLDGPSRQTRNLEINHARAGNALRSITPDGISNPIDELSPPPARPNQPIQVREEEFPTLSSVVRPSGTGNANANINSGVKAQTTSKVNSTNIGKGKRSGINGQDRSNEQGGSSEQGAPLPNNTGSSSRVSLESSAKRQETSSNSVSAKKKGKGKAPVQPLEDFPSLPSIPKQKSRGSKINNANGAWGQGGMSGNVNDTRNNEPSESNIKKKPNKKVVLFRLG</sequence>
<dbReference type="GO" id="GO:0043022">
    <property type="term" value="F:ribosome binding"/>
    <property type="evidence" value="ECO:0007669"/>
    <property type="project" value="TreeGrafter"/>
</dbReference>
<protein>
    <submittedName>
        <fullName evidence="3">4968_t:CDS:1</fullName>
    </submittedName>
</protein>
<keyword evidence="4" id="KW-1185">Reference proteome</keyword>
<name>A0A9N8Z9Z3_9GLOM</name>
<feature type="compositionally biased region" description="Basic residues" evidence="1">
    <location>
        <begin position="28"/>
        <end position="41"/>
    </location>
</feature>